<evidence type="ECO:0000313" key="1">
    <source>
        <dbReference type="EMBL" id="KAG0429137.1"/>
    </source>
</evidence>
<reference evidence="1 2" key="1">
    <citation type="journal article" date="2020" name="Cell">
        <title>Large-Scale Comparative Analyses of Tick Genomes Elucidate Their Genetic Diversity and Vector Capacities.</title>
        <authorList>
            <consortium name="Tick Genome and Microbiome Consortium (TIGMIC)"/>
            <person name="Jia N."/>
            <person name="Wang J."/>
            <person name="Shi W."/>
            <person name="Du L."/>
            <person name="Sun Y."/>
            <person name="Zhan W."/>
            <person name="Jiang J.F."/>
            <person name="Wang Q."/>
            <person name="Zhang B."/>
            <person name="Ji P."/>
            <person name="Bell-Sakyi L."/>
            <person name="Cui X.M."/>
            <person name="Yuan T.T."/>
            <person name="Jiang B.G."/>
            <person name="Yang W.F."/>
            <person name="Lam T.T."/>
            <person name="Chang Q.C."/>
            <person name="Ding S.J."/>
            <person name="Wang X.J."/>
            <person name="Zhu J.G."/>
            <person name="Ruan X.D."/>
            <person name="Zhao L."/>
            <person name="Wei J.T."/>
            <person name="Ye R.Z."/>
            <person name="Que T.C."/>
            <person name="Du C.H."/>
            <person name="Zhou Y.H."/>
            <person name="Cheng J.X."/>
            <person name="Dai P.F."/>
            <person name="Guo W.B."/>
            <person name="Han X.H."/>
            <person name="Huang E.J."/>
            <person name="Li L.F."/>
            <person name="Wei W."/>
            <person name="Gao Y.C."/>
            <person name="Liu J.Z."/>
            <person name="Shao H.Z."/>
            <person name="Wang X."/>
            <person name="Wang C.C."/>
            <person name="Yang T.C."/>
            <person name="Huo Q.B."/>
            <person name="Li W."/>
            <person name="Chen H.Y."/>
            <person name="Chen S.E."/>
            <person name="Zhou L.G."/>
            <person name="Ni X.B."/>
            <person name="Tian J.H."/>
            <person name="Sheng Y."/>
            <person name="Liu T."/>
            <person name="Pan Y.S."/>
            <person name="Xia L.Y."/>
            <person name="Li J."/>
            <person name="Zhao F."/>
            <person name="Cao W.C."/>
        </authorList>
    </citation>
    <scope>NUCLEOTIDE SEQUENCE [LARGE SCALE GENOMIC DNA]</scope>
    <source>
        <strain evidence="1">Iper-2018</strain>
    </source>
</reference>
<dbReference type="Proteomes" id="UP000805193">
    <property type="component" value="Unassembled WGS sequence"/>
</dbReference>
<name>A0AC60Q5P4_IXOPE</name>
<comment type="caution">
    <text evidence="1">The sequence shown here is derived from an EMBL/GenBank/DDBJ whole genome shotgun (WGS) entry which is preliminary data.</text>
</comment>
<sequence>MEKHQPDHTFKTKNKQELPSVKTERNNWNNHKENEGNRETEQAEPLSRAELADAVRAEDRIDKSQSHGQRRGQRRSSNF</sequence>
<gene>
    <name evidence="1" type="ORF">HPB47_023927</name>
</gene>
<evidence type="ECO:0000313" key="2">
    <source>
        <dbReference type="Proteomes" id="UP000805193"/>
    </source>
</evidence>
<dbReference type="EMBL" id="JABSTQ010009442">
    <property type="protein sequence ID" value="KAG0429137.1"/>
    <property type="molecule type" value="Genomic_DNA"/>
</dbReference>
<keyword evidence="2" id="KW-1185">Reference proteome</keyword>
<accession>A0AC60Q5P4</accession>
<organism evidence="1 2">
    <name type="scientific">Ixodes persulcatus</name>
    <name type="common">Taiga tick</name>
    <dbReference type="NCBI Taxonomy" id="34615"/>
    <lineage>
        <taxon>Eukaryota</taxon>
        <taxon>Metazoa</taxon>
        <taxon>Ecdysozoa</taxon>
        <taxon>Arthropoda</taxon>
        <taxon>Chelicerata</taxon>
        <taxon>Arachnida</taxon>
        <taxon>Acari</taxon>
        <taxon>Parasitiformes</taxon>
        <taxon>Ixodida</taxon>
        <taxon>Ixodoidea</taxon>
        <taxon>Ixodidae</taxon>
        <taxon>Ixodinae</taxon>
        <taxon>Ixodes</taxon>
    </lineage>
</organism>
<protein>
    <submittedName>
        <fullName evidence="1">Uncharacterized protein</fullName>
    </submittedName>
</protein>
<proteinExistence type="predicted"/>